<evidence type="ECO:0000256" key="4">
    <source>
        <dbReference type="ARBA" id="ARBA00022840"/>
    </source>
</evidence>
<dbReference type="Proteomes" id="UP000270866">
    <property type="component" value="Unassembled WGS sequence"/>
</dbReference>
<feature type="domain" description="Glutathionylspermidine synthase pre-ATP-grasp-like" evidence="6">
    <location>
        <begin position="15"/>
        <end position="423"/>
    </location>
</feature>
<keyword evidence="4" id="KW-0067">ATP-binding</keyword>
<gene>
    <name evidence="7" type="ORF">BFJ65_g18437</name>
</gene>
<dbReference type="GO" id="GO:0016874">
    <property type="term" value="F:ligase activity"/>
    <property type="evidence" value="ECO:0007669"/>
    <property type="project" value="UniProtKB-KW"/>
</dbReference>
<dbReference type="GO" id="GO:0046872">
    <property type="term" value="F:metal ion binding"/>
    <property type="evidence" value="ECO:0007669"/>
    <property type="project" value="UniProtKB-KW"/>
</dbReference>
<dbReference type="AlphaFoldDB" id="A0A3L6MSA3"/>
<organism evidence="7 8">
    <name type="scientific">Fusarium oxysporum f. sp. cepae</name>
    <dbReference type="NCBI Taxonomy" id="396571"/>
    <lineage>
        <taxon>Eukaryota</taxon>
        <taxon>Fungi</taxon>
        <taxon>Dikarya</taxon>
        <taxon>Ascomycota</taxon>
        <taxon>Pezizomycotina</taxon>
        <taxon>Sordariomycetes</taxon>
        <taxon>Hypocreomycetidae</taxon>
        <taxon>Hypocreales</taxon>
        <taxon>Nectriaceae</taxon>
        <taxon>Fusarium</taxon>
        <taxon>Fusarium oxysporum species complex</taxon>
    </lineage>
</organism>
<evidence type="ECO:0000256" key="5">
    <source>
        <dbReference type="ARBA" id="ARBA00022842"/>
    </source>
</evidence>
<keyword evidence="5" id="KW-0460">Magnesium</keyword>
<dbReference type="SUPFAM" id="SSF52440">
    <property type="entry name" value="PreATP-grasp domain"/>
    <property type="match status" value="1"/>
</dbReference>
<evidence type="ECO:0000256" key="3">
    <source>
        <dbReference type="ARBA" id="ARBA00022741"/>
    </source>
</evidence>
<accession>A0A3L6MSA3</accession>
<evidence type="ECO:0000313" key="8">
    <source>
        <dbReference type="Proteomes" id="UP000270866"/>
    </source>
</evidence>
<name>A0A3L6MSA3_FUSOX</name>
<dbReference type="GO" id="GO:0005524">
    <property type="term" value="F:ATP binding"/>
    <property type="evidence" value="ECO:0007669"/>
    <property type="project" value="UniProtKB-KW"/>
</dbReference>
<dbReference type="InterPro" id="IPR005494">
    <property type="entry name" value="GSPS_pre-ATP-grasp-like_dom"/>
</dbReference>
<dbReference type="EMBL" id="MRCU01000019">
    <property type="protein sequence ID" value="RKK06884.1"/>
    <property type="molecule type" value="Genomic_DNA"/>
</dbReference>
<dbReference type="Gene3D" id="3.30.1490.330">
    <property type="match status" value="1"/>
</dbReference>
<keyword evidence="1" id="KW-0436">Ligase</keyword>
<dbReference type="Pfam" id="PF03738">
    <property type="entry name" value="GSP_synth"/>
    <property type="match status" value="1"/>
</dbReference>
<evidence type="ECO:0000313" key="7">
    <source>
        <dbReference type="EMBL" id="RKK06884.1"/>
    </source>
</evidence>
<keyword evidence="2" id="KW-0479">Metal-binding</keyword>
<dbReference type="InterPro" id="IPR016185">
    <property type="entry name" value="PreATP-grasp_dom_sf"/>
</dbReference>
<protein>
    <recommendedName>
        <fullName evidence="6">Glutathionylspermidine synthase pre-ATP-grasp-like domain-containing protein</fullName>
    </recommendedName>
</protein>
<proteinExistence type="predicted"/>
<keyword evidence="3" id="KW-0547">Nucleotide-binding</keyword>
<evidence type="ECO:0000256" key="2">
    <source>
        <dbReference type="ARBA" id="ARBA00022723"/>
    </source>
</evidence>
<dbReference type="SUPFAM" id="SSF56059">
    <property type="entry name" value="Glutathione synthetase ATP-binding domain-like"/>
    <property type="match status" value="1"/>
</dbReference>
<evidence type="ECO:0000256" key="1">
    <source>
        <dbReference type="ARBA" id="ARBA00022598"/>
    </source>
</evidence>
<comment type="caution">
    <text evidence="7">The sequence shown here is derived from an EMBL/GenBank/DDBJ whole genome shotgun (WGS) entry which is preliminary data.</text>
</comment>
<evidence type="ECO:0000259" key="6">
    <source>
        <dbReference type="Pfam" id="PF03738"/>
    </source>
</evidence>
<reference evidence="7 8" key="1">
    <citation type="journal article" date="2018" name="Sci. Rep.">
        <title>Characterisation of pathogen-specific regions and novel effector candidates in Fusarium oxysporum f. sp. cepae.</title>
        <authorList>
            <person name="Armitage A.D."/>
            <person name="Taylor A."/>
            <person name="Sobczyk M.K."/>
            <person name="Baxter L."/>
            <person name="Greenfield B.P."/>
            <person name="Bates H.J."/>
            <person name="Wilson F."/>
            <person name="Jackson A.C."/>
            <person name="Ott S."/>
            <person name="Harrison R.J."/>
            <person name="Clarkson J.P."/>
        </authorList>
    </citation>
    <scope>NUCLEOTIDE SEQUENCE [LARGE SCALE GENOMIC DNA]</scope>
    <source>
        <strain evidence="7 8">FoC_Fus2</strain>
    </source>
</reference>
<sequence length="473" mass="54225">MRRTASKTRPNFTRLVQSQGLVYADYTVPNAREPYWPDDRYYSFTSKEIALLEDASKDVFNMCCEALDYLVEHPDIVSGKMAVPAFTLKHIVESWTREPAWGSVYGRFDVCFGGLDHPDERLRTPKFYEFNADTPTSIVEAACIQWLWLQQTGLGNDQFNSVTERLVEGWKRNLEIIEKKLGHKPVVYFAIAQEPSGEDAMNTTLLAETCREAGWTPKHIYMDEICLSKKDGRFYDSDGDHIDVVFKLYPWEYMIEEPFAEACFEDMSNIGKRDDAGNYIGGTVWIEAPYKMLWSNKALFAILWELFEDDPRSQWLLPTYLESEAPASFTDYARKPIFAREGCDISLRKDGETLDDNSTGYYGSEGYILQELAVLPDFKDAQNVSHYPVIGLWIVDGEPAGMGIREDDRPITTNTSTFIPHSISDVPVNYERQVVPTADEIECSLRYSAHFDPFRRPQMSEVLKDISRITTMV</sequence>